<feature type="domain" description="C2H2-type" evidence="11">
    <location>
        <begin position="141"/>
        <end position="168"/>
    </location>
</feature>
<organism evidence="12 13">
    <name type="scientific">Ceratitis capitata</name>
    <name type="common">Mediterranean fruit fly</name>
    <name type="synonym">Tephritis capitata</name>
    <dbReference type="NCBI Taxonomy" id="7213"/>
    <lineage>
        <taxon>Eukaryota</taxon>
        <taxon>Metazoa</taxon>
        <taxon>Ecdysozoa</taxon>
        <taxon>Arthropoda</taxon>
        <taxon>Hexapoda</taxon>
        <taxon>Insecta</taxon>
        <taxon>Pterygota</taxon>
        <taxon>Neoptera</taxon>
        <taxon>Endopterygota</taxon>
        <taxon>Diptera</taxon>
        <taxon>Brachycera</taxon>
        <taxon>Muscomorpha</taxon>
        <taxon>Tephritoidea</taxon>
        <taxon>Tephritidae</taxon>
        <taxon>Ceratitis</taxon>
        <taxon>Ceratitis</taxon>
    </lineage>
</organism>
<keyword evidence="8" id="KW-0804">Transcription</keyword>
<evidence type="ECO:0000256" key="6">
    <source>
        <dbReference type="ARBA" id="ARBA00023015"/>
    </source>
</evidence>
<evidence type="ECO:0000256" key="2">
    <source>
        <dbReference type="ARBA" id="ARBA00022723"/>
    </source>
</evidence>
<evidence type="ECO:0000313" key="13">
    <source>
        <dbReference type="Proteomes" id="UP000606786"/>
    </source>
</evidence>
<dbReference type="AlphaFoldDB" id="A0A811URW2"/>
<dbReference type="Gene3D" id="3.30.160.60">
    <property type="entry name" value="Classic Zinc Finger"/>
    <property type="match status" value="2"/>
</dbReference>
<keyword evidence="3" id="KW-0677">Repeat</keyword>
<sequence length="182" mass="20173">MIKLKTADPCESTSVILINTKAADVDKAIQSPPLNRNIVPVVYKPGRGKRSAAQNTQLAALTSREQKCSQCVHCDASFQNAIDLCTYAATLLTSLFNVLPDNLFVLNLFYPICICTYSEKTFTHIGSLSTHIRIHSGEKPYKCELCPKAFTQSSSFMAHIRSHSIKKPHQCHLCNKGFINSI</sequence>
<accession>A0A811URW2</accession>
<dbReference type="EMBL" id="CAJHJT010000023">
    <property type="protein sequence ID" value="CAD7001058.1"/>
    <property type="molecule type" value="Genomic_DNA"/>
</dbReference>
<comment type="caution">
    <text evidence="12">The sequence shown here is derived from an EMBL/GenBank/DDBJ whole genome shotgun (WGS) entry which is preliminary data.</text>
</comment>
<keyword evidence="5" id="KW-0862">Zinc</keyword>
<dbReference type="OrthoDB" id="1095242at2759"/>
<dbReference type="GO" id="GO:0003677">
    <property type="term" value="F:DNA binding"/>
    <property type="evidence" value="ECO:0007669"/>
    <property type="project" value="UniProtKB-KW"/>
</dbReference>
<dbReference type="SUPFAM" id="SSF57667">
    <property type="entry name" value="beta-beta-alpha zinc fingers"/>
    <property type="match status" value="1"/>
</dbReference>
<feature type="domain" description="C2H2-type" evidence="11">
    <location>
        <begin position="113"/>
        <end position="140"/>
    </location>
</feature>
<dbReference type="PANTHER" id="PTHR24394:SF29">
    <property type="entry name" value="MYONEURIN"/>
    <property type="match status" value="1"/>
</dbReference>
<dbReference type="GO" id="GO:0008270">
    <property type="term" value="F:zinc ion binding"/>
    <property type="evidence" value="ECO:0007669"/>
    <property type="project" value="UniProtKB-KW"/>
</dbReference>
<dbReference type="FunFam" id="3.30.160.60:FF:000450">
    <property type="entry name" value="PR domain zinc finger protein 14"/>
    <property type="match status" value="1"/>
</dbReference>
<keyword evidence="4 10" id="KW-0863">Zinc-finger</keyword>
<keyword evidence="2" id="KW-0479">Metal-binding</keyword>
<evidence type="ECO:0000256" key="9">
    <source>
        <dbReference type="ARBA" id="ARBA00023242"/>
    </source>
</evidence>
<dbReference type="PROSITE" id="PS50157">
    <property type="entry name" value="ZINC_FINGER_C2H2_2"/>
    <property type="match status" value="2"/>
</dbReference>
<keyword evidence="13" id="KW-1185">Reference proteome</keyword>
<evidence type="ECO:0000256" key="8">
    <source>
        <dbReference type="ARBA" id="ARBA00023163"/>
    </source>
</evidence>
<dbReference type="SMART" id="SM00355">
    <property type="entry name" value="ZnF_C2H2"/>
    <property type="match status" value="2"/>
</dbReference>
<dbReference type="GO" id="GO:0000981">
    <property type="term" value="F:DNA-binding transcription factor activity, RNA polymerase II-specific"/>
    <property type="evidence" value="ECO:0007669"/>
    <property type="project" value="TreeGrafter"/>
</dbReference>
<evidence type="ECO:0000256" key="7">
    <source>
        <dbReference type="ARBA" id="ARBA00023125"/>
    </source>
</evidence>
<keyword evidence="6" id="KW-0805">Transcription regulation</keyword>
<evidence type="ECO:0000256" key="1">
    <source>
        <dbReference type="ARBA" id="ARBA00004123"/>
    </source>
</evidence>
<dbReference type="GO" id="GO:0005634">
    <property type="term" value="C:nucleus"/>
    <property type="evidence" value="ECO:0007669"/>
    <property type="project" value="UniProtKB-SubCell"/>
</dbReference>
<gene>
    <name evidence="12" type="ORF">CCAP1982_LOCUS9530</name>
</gene>
<reference evidence="12" key="1">
    <citation type="submission" date="2020-11" db="EMBL/GenBank/DDBJ databases">
        <authorList>
            <person name="Whitehead M."/>
        </authorList>
    </citation>
    <scope>NUCLEOTIDE SEQUENCE</scope>
    <source>
        <strain evidence="12">EGII</strain>
    </source>
</reference>
<dbReference type="Proteomes" id="UP000606786">
    <property type="component" value="Unassembled WGS sequence"/>
</dbReference>
<keyword evidence="9" id="KW-0539">Nucleus</keyword>
<evidence type="ECO:0000256" key="5">
    <source>
        <dbReference type="ARBA" id="ARBA00022833"/>
    </source>
</evidence>
<evidence type="ECO:0000259" key="11">
    <source>
        <dbReference type="PROSITE" id="PS50157"/>
    </source>
</evidence>
<dbReference type="InterPro" id="IPR013087">
    <property type="entry name" value="Znf_C2H2_type"/>
</dbReference>
<comment type="subcellular location">
    <subcellularLocation>
        <location evidence="1">Nucleus</location>
    </subcellularLocation>
</comment>
<evidence type="ECO:0000313" key="12">
    <source>
        <dbReference type="EMBL" id="CAD7001058.1"/>
    </source>
</evidence>
<evidence type="ECO:0000256" key="10">
    <source>
        <dbReference type="PROSITE-ProRule" id="PRU00042"/>
    </source>
</evidence>
<name>A0A811URW2_CERCA</name>
<proteinExistence type="predicted"/>
<keyword evidence="7" id="KW-0238">DNA-binding</keyword>
<protein>
    <submittedName>
        <fullName evidence="12">(Mediterranean fruit fly) hypothetical protein</fullName>
    </submittedName>
</protein>
<dbReference type="Pfam" id="PF00096">
    <property type="entry name" value="zf-C2H2"/>
    <property type="match status" value="1"/>
</dbReference>
<dbReference type="PROSITE" id="PS00028">
    <property type="entry name" value="ZINC_FINGER_C2H2_1"/>
    <property type="match status" value="1"/>
</dbReference>
<evidence type="ECO:0000256" key="4">
    <source>
        <dbReference type="ARBA" id="ARBA00022771"/>
    </source>
</evidence>
<evidence type="ECO:0000256" key="3">
    <source>
        <dbReference type="ARBA" id="ARBA00022737"/>
    </source>
</evidence>
<dbReference type="PANTHER" id="PTHR24394">
    <property type="entry name" value="ZINC FINGER PROTEIN"/>
    <property type="match status" value="1"/>
</dbReference>
<dbReference type="InterPro" id="IPR036236">
    <property type="entry name" value="Znf_C2H2_sf"/>
</dbReference>